<name>A0ABV8TJ03_9ACTN</name>
<accession>A0ABV8TJ03</accession>
<sequence>MTAHVPHGTAAGSAPGAPPPAPLPWRLWTVCPSHGTGFAGAHPADGPGYLRLLGEHCAWAERLGADAMLVYDFWQALDPWTAAQEVLARSRALEPVVAVTAPLSRPATVARRVSSLSYLHGRAVHLNIVAGARGTDLGLLGADPTPPDERQLRCAEFAACVRAVLAGRPHESTHYRVHAPSPSPSPSPSPALSPGPLSGRTPRLYAPASASPGFDAFAPLLDGCLLMAKPYDRLAAETARLAEQGVTGGVALIVGIVARETSGRAREAAVAAYGGSRRDALLRKLFTDGLTSTQHRATLDLAERSEWHDDCLWYGAGRVGIDTPKLVGGYREVADALLRLAALGMTTLVVDLPADPAEYAHVARVLDEAALAAAAPAAPAAETGRPA</sequence>
<dbReference type="InterPro" id="IPR050172">
    <property type="entry name" value="SsuD_RutA_monooxygenase"/>
</dbReference>
<dbReference type="Gene3D" id="3.20.20.30">
    <property type="entry name" value="Luciferase-like domain"/>
    <property type="match status" value="1"/>
</dbReference>
<keyword evidence="3" id="KW-1185">Reference proteome</keyword>
<organism evidence="2 3">
    <name type="scientific">Streptomyces andamanensis</name>
    <dbReference type="NCBI Taxonomy" id="1565035"/>
    <lineage>
        <taxon>Bacteria</taxon>
        <taxon>Bacillati</taxon>
        <taxon>Actinomycetota</taxon>
        <taxon>Actinomycetes</taxon>
        <taxon>Kitasatosporales</taxon>
        <taxon>Streptomycetaceae</taxon>
        <taxon>Streptomyces</taxon>
    </lineage>
</organism>
<dbReference type="InterPro" id="IPR036661">
    <property type="entry name" value="Luciferase-like_sf"/>
</dbReference>
<evidence type="ECO:0000256" key="1">
    <source>
        <dbReference type="SAM" id="MobiDB-lite"/>
    </source>
</evidence>
<dbReference type="SUPFAM" id="SSF51679">
    <property type="entry name" value="Bacterial luciferase-like"/>
    <property type="match status" value="1"/>
</dbReference>
<evidence type="ECO:0000313" key="3">
    <source>
        <dbReference type="Proteomes" id="UP001595824"/>
    </source>
</evidence>
<proteinExistence type="predicted"/>
<dbReference type="Proteomes" id="UP001595824">
    <property type="component" value="Unassembled WGS sequence"/>
</dbReference>
<comment type="caution">
    <text evidence="2">The sequence shown here is derived from an EMBL/GenBank/DDBJ whole genome shotgun (WGS) entry which is preliminary data.</text>
</comment>
<dbReference type="RefSeq" id="WP_381741545.1">
    <property type="nucleotide sequence ID" value="NZ_JBHSDP010000024.1"/>
</dbReference>
<feature type="compositionally biased region" description="Pro residues" evidence="1">
    <location>
        <begin position="181"/>
        <end position="193"/>
    </location>
</feature>
<protein>
    <recommendedName>
        <fullName evidence="4">LLM class flavin-dependent oxidoreductase</fullName>
    </recommendedName>
</protein>
<gene>
    <name evidence="2" type="ORF">ACFPC0_22950</name>
</gene>
<dbReference type="EMBL" id="JBHSDP010000024">
    <property type="protein sequence ID" value="MFC4330591.1"/>
    <property type="molecule type" value="Genomic_DNA"/>
</dbReference>
<dbReference type="PANTHER" id="PTHR42847:SF4">
    <property type="entry name" value="ALKANESULFONATE MONOOXYGENASE-RELATED"/>
    <property type="match status" value="1"/>
</dbReference>
<reference evidence="3" key="1">
    <citation type="journal article" date="2019" name="Int. J. Syst. Evol. Microbiol.">
        <title>The Global Catalogue of Microorganisms (GCM) 10K type strain sequencing project: providing services to taxonomists for standard genome sequencing and annotation.</title>
        <authorList>
            <consortium name="The Broad Institute Genomics Platform"/>
            <consortium name="The Broad Institute Genome Sequencing Center for Infectious Disease"/>
            <person name="Wu L."/>
            <person name="Ma J."/>
        </authorList>
    </citation>
    <scope>NUCLEOTIDE SEQUENCE [LARGE SCALE GENOMIC DNA]</scope>
    <source>
        <strain evidence="3">PCU 347</strain>
    </source>
</reference>
<feature type="region of interest" description="Disordered" evidence="1">
    <location>
        <begin position="172"/>
        <end position="204"/>
    </location>
</feature>
<evidence type="ECO:0000313" key="2">
    <source>
        <dbReference type="EMBL" id="MFC4330591.1"/>
    </source>
</evidence>
<dbReference type="PANTHER" id="PTHR42847">
    <property type="entry name" value="ALKANESULFONATE MONOOXYGENASE"/>
    <property type="match status" value="1"/>
</dbReference>
<evidence type="ECO:0008006" key="4">
    <source>
        <dbReference type="Google" id="ProtNLM"/>
    </source>
</evidence>